<protein>
    <recommendedName>
        <fullName evidence="1">Integrase core domain-containing protein</fullName>
    </recommendedName>
</protein>
<organism evidence="2 3">
    <name type="scientific">Mytilus coruscus</name>
    <name type="common">Sea mussel</name>
    <dbReference type="NCBI Taxonomy" id="42192"/>
    <lineage>
        <taxon>Eukaryota</taxon>
        <taxon>Metazoa</taxon>
        <taxon>Spiralia</taxon>
        <taxon>Lophotrochozoa</taxon>
        <taxon>Mollusca</taxon>
        <taxon>Bivalvia</taxon>
        <taxon>Autobranchia</taxon>
        <taxon>Pteriomorphia</taxon>
        <taxon>Mytilida</taxon>
        <taxon>Mytiloidea</taxon>
        <taxon>Mytilidae</taxon>
        <taxon>Mytilinae</taxon>
        <taxon>Mytilus</taxon>
    </lineage>
</organism>
<dbReference type="Proteomes" id="UP000507470">
    <property type="component" value="Unassembled WGS sequence"/>
</dbReference>
<dbReference type="InterPro" id="IPR058913">
    <property type="entry name" value="Integrase_dom_put"/>
</dbReference>
<dbReference type="PANTHER" id="PTHR46791">
    <property type="entry name" value="EXPRESSED PROTEIN"/>
    <property type="match status" value="1"/>
</dbReference>
<reference evidence="2 3" key="1">
    <citation type="submission" date="2020-06" db="EMBL/GenBank/DDBJ databases">
        <authorList>
            <person name="Li R."/>
            <person name="Bekaert M."/>
        </authorList>
    </citation>
    <scope>NUCLEOTIDE SEQUENCE [LARGE SCALE GENOMIC DNA]</scope>
    <source>
        <strain evidence="3">wild</strain>
    </source>
</reference>
<evidence type="ECO:0000313" key="2">
    <source>
        <dbReference type="EMBL" id="CAC5368448.1"/>
    </source>
</evidence>
<evidence type="ECO:0000259" key="1">
    <source>
        <dbReference type="Pfam" id="PF24764"/>
    </source>
</evidence>
<dbReference type="EMBL" id="CACVKT020001486">
    <property type="protein sequence ID" value="CAC5368448.1"/>
    <property type="molecule type" value="Genomic_DNA"/>
</dbReference>
<evidence type="ECO:0000313" key="3">
    <source>
        <dbReference type="Proteomes" id="UP000507470"/>
    </source>
</evidence>
<dbReference type="AlphaFoldDB" id="A0A6J8AHU5"/>
<dbReference type="PANTHER" id="PTHR46791:SF7">
    <property type="entry name" value="INTEGRASE CATALYTIC DOMAIN-CONTAINING PROTEIN"/>
    <property type="match status" value="1"/>
</dbReference>
<gene>
    <name evidence="2" type="ORF">MCOR_7989</name>
</gene>
<keyword evidence="3" id="KW-1185">Reference proteome</keyword>
<name>A0A6J8AHU5_MYTCO</name>
<dbReference type="Pfam" id="PF24764">
    <property type="entry name" value="rva_4"/>
    <property type="match status" value="1"/>
</dbReference>
<dbReference type="OrthoDB" id="5952813at2759"/>
<feature type="domain" description="Integrase core" evidence="1">
    <location>
        <begin position="69"/>
        <end position="232"/>
    </location>
</feature>
<sequence length="337" mass="38501">MSTVQITGPTYGRKLVTGFLRSNGYSLGERSVRTSLLEISPFYVAQRRAGFERNTNPSAYYAEYAGHKLHMDQNEKITEFGVTEVLASDGFSGKIIAFALMPFKNNLLIYDNVYKSTCLKYGLFDQIRVDFGKEFYLCLYHQENVKQYRTNTNRPEYIQTMSRQNHAAEKKWVEVNSRINYPLKCVLRKMSDDFEIDMNDPVTKFCVSTLTMACCNIGFQHLIPSWNAYSIPGKGIPDRLFASNLHTQRFPSILFPPSEVVAEQYIQDGGSLTMPGPCGIDPLEWDQALKERRDVLFSQVFPDINPIMFCLVNGNPLYFKDALITYMYINITSALSS</sequence>
<accession>A0A6J8AHU5</accession>
<proteinExistence type="predicted"/>